<dbReference type="OrthoDB" id="107334at2"/>
<dbReference type="Proteomes" id="UP000245890">
    <property type="component" value="Unassembled WGS sequence"/>
</dbReference>
<dbReference type="EMBL" id="QENQ01000001">
    <property type="protein sequence ID" value="PVX30331.1"/>
    <property type="molecule type" value="Genomic_DNA"/>
</dbReference>
<reference evidence="2 3" key="1">
    <citation type="submission" date="2018-05" db="EMBL/GenBank/DDBJ databases">
        <title>Description of Sphingomonas pokkalii sp nov, isolated from the rhizosphere of saline tolerant pokkali rice and its draft genome analysis.</title>
        <authorList>
            <person name="Menon R."/>
            <person name="Kumari S."/>
            <person name="Rameshkumar N."/>
        </authorList>
    </citation>
    <scope>NUCLEOTIDE SEQUENCE [LARGE SCALE GENOMIC DNA]</scope>
    <source>
        <strain evidence="2 3">L3B27</strain>
    </source>
</reference>
<dbReference type="AlphaFoldDB" id="A0A2U0SGA5"/>
<feature type="chain" id="PRO_5015444680" evidence="1">
    <location>
        <begin position="19"/>
        <end position="291"/>
    </location>
</feature>
<keyword evidence="1" id="KW-0732">Signal</keyword>
<accession>A0A2U0SGA5</accession>
<proteinExistence type="predicted"/>
<gene>
    <name evidence="2" type="ORF">DD559_14100</name>
</gene>
<protein>
    <submittedName>
        <fullName evidence="2">Glyoxalase</fullName>
    </submittedName>
</protein>
<dbReference type="Gene3D" id="3.10.180.10">
    <property type="entry name" value="2,3-Dihydroxybiphenyl 1,2-Dioxygenase, domain 1"/>
    <property type="match status" value="1"/>
</dbReference>
<dbReference type="InterPro" id="IPR029068">
    <property type="entry name" value="Glyas_Bleomycin-R_OHBP_Dase"/>
</dbReference>
<evidence type="ECO:0000313" key="3">
    <source>
        <dbReference type="Proteomes" id="UP000245890"/>
    </source>
</evidence>
<evidence type="ECO:0000313" key="2">
    <source>
        <dbReference type="EMBL" id="PVX30331.1"/>
    </source>
</evidence>
<comment type="caution">
    <text evidence="2">The sequence shown here is derived from an EMBL/GenBank/DDBJ whole genome shotgun (WGS) entry which is preliminary data.</text>
</comment>
<name>A0A2U0SGA5_9SPHN</name>
<organism evidence="2 3">
    <name type="scientific">Sphingomonas pokkalii</name>
    <dbReference type="NCBI Taxonomy" id="2175090"/>
    <lineage>
        <taxon>Bacteria</taxon>
        <taxon>Pseudomonadati</taxon>
        <taxon>Pseudomonadota</taxon>
        <taxon>Alphaproteobacteria</taxon>
        <taxon>Sphingomonadales</taxon>
        <taxon>Sphingomonadaceae</taxon>
        <taxon>Sphingomonas</taxon>
    </lineage>
</organism>
<sequence length="291" mass="31237">MRPFLLACALVVATPVLAQQTADYAVGPQYDTTHVYVPEDQFDSFVTSFQATFGGTTSKQGVFQVTPTTSLTKSQLVLTPAGTVSVFGFKTPIPFPFGDERTGYLVTDIDAAVKAAVQHGAVRRLVTFPDPIGRDSLIQWPGGVNMQLYWHTTKPSYAPLETVPENRIYLTEDAADRFVKSWVGYAKAKVTADDRAAPGAEVGEPGKTIRRIAITSGYGKMVVFVTDGLLPWPYGRDMTGYAVPDLDATLAKAKAAGVETLVQPYAAAAGRAVIVRFPGGYIAEIHSAPAK</sequence>
<feature type="signal peptide" evidence="1">
    <location>
        <begin position="1"/>
        <end position="18"/>
    </location>
</feature>
<dbReference type="RefSeq" id="WP_116469742.1">
    <property type="nucleotide sequence ID" value="NZ_QENQ01000001.1"/>
</dbReference>
<evidence type="ECO:0000256" key="1">
    <source>
        <dbReference type="SAM" id="SignalP"/>
    </source>
</evidence>
<dbReference type="SUPFAM" id="SSF54593">
    <property type="entry name" value="Glyoxalase/Bleomycin resistance protein/Dihydroxybiphenyl dioxygenase"/>
    <property type="match status" value="2"/>
</dbReference>
<keyword evidence="3" id="KW-1185">Reference proteome</keyword>